<reference evidence="2" key="1">
    <citation type="journal article" date="2022" name="bioRxiv">
        <title>Genomics of Preaxostyla Flagellates Illuminates Evolutionary Transitions and the Path Towards Mitochondrial Loss.</title>
        <authorList>
            <person name="Novak L.V.F."/>
            <person name="Treitli S.C."/>
            <person name="Pyrih J."/>
            <person name="Halakuc P."/>
            <person name="Pipaliya S.V."/>
            <person name="Vacek V."/>
            <person name="Brzon O."/>
            <person name="Soukal P."/>
            <person name="Eme L."/>
            <person name="Dacks J.B."/>
            <person name="Karnkowska A."/>
            <person name="Elias M."/>
            <person name="Hampl V."/>
        </authorList>
    </citation>
    <scope>NUCLEOTIDE SEQUENCE</scope>
    <source>
        <strain evidence="2">RCP-MX</strain>
    </source>
</reference>
<sequence>MQSIPIDVWTKGSEWMAAHTCRRLSPLKTSPSTTRSSPRHATLESHPQEGQRVYRGSNPYEGPSPFAPPVKPPDLSAGAAVAHSSPHQPAAGNAKPHPTKQVTQSRNLTLKCIGWHAHNPTVNTVRMEKPLTQTQARTRRSRAQDKSMAQISAWYMTMVKAVQQQQLMMDQFMKRWTSASRLAVHIRPIRSTFRSIGPFLRQPRRWSFFHIRYLECRSAQTPSRPSVPRARYMQLTQSTRNRLTAHPPPPTPQPPPLPPALQDPPLVPLRQPLYMLPRPKEVVRLTRGRSRHRARSTDDPDQPRPLDVSGELLPLPGGDEPDFPHLPNSALPSELVERAAGPPPSHFPAAPYGAYGTGGEQQPDASEDLPRLVGPPSYAASYGPSVAQSIQGDSLPPIASPSVLRHQAPIPAALPPTPRKSLGMAMGMAMGAQPGNPPSSSSQPLQHSAGGSREPAGSQPPRPYSTKRSSLGLPPAGSVGSSSPLPHYMSPTHNFPTHHPRRRSPGTPVVPAAITIRGRVSPVPLPLPAADLPPDGQADEASAKLRGGVRNRGAGGEAYMILPLTGSLTMVDYYPTGRPLPVEFHRIGDHPALTLCLTNGLGDPVAVAGIQLRIRVLAGDPSG</sequence>
<comment type="caution">
    <text evidence="2">The sequence shown here is derived from an EMBL/GenBank/DDBJ whole genome shotgun (WGS) entry which is preliminary data.</text>
</comment>
<proteinExistence type="predicted"/>
<feature type="compositionally biased region" description="Pro residues" evidence="1">
    <location>
        <begin position="246"/>
        <end position="267"/>
    </location>
</feature>
<evidence type="ECO:0000256" key="1">
    <source>
        <dbReference type="SAM" id="MobiDB-lite"/>
    </source>
</evidence>
<gene>
    <name evidence="2" type="ORF">PAPYR_5727</name>
</gene>
<dbReference type="EMBL" id="JAPMOS010000028">
    <property type="protein sequence ID" value="KAJ4458530.1"/>
    <property type="molecule type" value="Genomic_DNA"/>
</dbReference>
<feature type="region of interest" description="Disordered" evidence="1">
    <location>
        <begin position="22"/>
        <end position="104"/>
    </location>
</feature>
<feature type="compositionally biased region" description="Low complexity" evidence="1">
    <location>
        <begin position="423"/>
        <end position="448"/>
    </location>
</feature>
<evidence type="ECO:0000313" key="3">
    <source>
        <dbReference type="Proteomes" id="UP001141327"/>
    </source>
</evidence>
<feature type="region of interest" description="Disordered" evidence="1">
    <location>
        <begin position="409"/>
        <end position="509"/>
    </location>
</feature>
<evidence type="ECO:0000313" key="2">
    <source>
        <dbReference type="EMBL" id="KAJ4458530.1"/>
    </source>
</evidence>
<organism evidence="2 3">
    <name type="scientific">Paratrimastix pyriformis</name>
    <dbReference type="NCBI Taxonomy" id="342808"/>
    <lineage>
        <taxon>Eukaryota</taxon>
        <taxon>Metamonada</taxon>
        <taxon>Preaxostyla</taxon>
        <taxon>Paratrimastigidae</taxon>
        <taxon>Paratrimastix</taxon>
    </lineage>
</organism>
<keyword evidence="3" id="KW-1185">Reference proteome</keyword>
<name>A0ABQ8UGZ7_9EUKA</name>
<protein>
    <submittedName>
        <fullName evidence="2">Uncharacterized protein</fullName>
    </submittedName>
</protein>
<feature type="compositionally biased region" description="Basic and acidic residues" evidence="1">
    <location>
        <begin position="295"/>
        <end position="304"/>
    </location>
</feature>
<feature type="compositionally biased region" description="Low complexity" evidence="1">
    <location>
        <begin position="23"/>
        <end position="36"/>
    </location>
</feature>
<accession>A0ABQ8UGZ7</accession>
<feature type="region of interest" description="Disordered" evidence="1">
    <location>
        <begin position="241"/>
        <end position="377"/>
    </location>
</feature>
<dbReference type="Proteomes" id="UP001141327">
    <property type="component" value="Unassembled WGS sequence"/>
</dbReference>